<protein>
    <recommendedName>
        <fullName evidence="3">Oxidoreductase</fullName>
    </recommendedName>
</protein>
<dbReference type="Proteomes" id="UP000076066">
    <property type="component" value="Plasmid unnamed 1"/>
</dbReference>
<dbReference type="OrthoDB" id="1550902at2"/>
<dbReference type="InterPro" id="IPR009734">
    <property type="entry name" value="Myoviridae_GpU"/>
</dbReference>
<proteinExistence type="predicted"/>
<gene>
    <name evidence="1" type="ORF">AY555_10170</name>
</gene>
<dbReference type="KEGG" id="hjo:AY555_10170"/>
<evidence type="ECO:0008006" key="3">
    <source>
        <dbReference type="Google" id="ProtNLM"/>
    </source>
</evidence>
<dbReference type="Pfam" id="PF06995">
    <property type="entry name" value="Phage_P2_GpU"/>
    <property type="match status" value="1"/>
</dbReference>
<accession>A0A143DG80</accession>
<dbReference type="GeneID" id="53317514"/>
<dbReference type="RefSeq" id="WP_066136978.1">
    <property type="nucleotide sequence ID" value="NZ_CP014526.1"/>
</dbReference>
<keyword evidence="1" id="KW-0614">Plasmid</keyword>
<dbReference type="EMBL" id="CP014526">
    <property type="protein sequence ID" value="AMW35735.1"/>
    <property type="molecule type" value="Genomic_DNA"/>
</dbReference>
<keyword evidence="2" id="KW-1185">Reference proteome</keyword>
<geneLocation type="plasmid" evidence="1 2">
    <name>unnamed 1</name>
</geneLocation>
<name>A0A143DG80_9PROT</name>
<dbReference type="AlphaFoldDB" id="A0A143DG80"/>
<reference evidence="1 2" key="1">
    <citation type="submission" date="2016-02" db="EMBL/GenBank/DDBJ databases">
        <title>Complete Genome of H5569, the type strain of the newly described species Haematospirillium jordaniae.</title>
        <authorList>
            <person name="Nicholson A.C."/>
            <person name="Humrighouse B.W."/>
            <person name="Loparov V."/>
            <person name="McQuiston J.R."/>
        </authorList>
    </citation>
    <scope>NUCLEOTIDE SEQUENCE [LARGE SCALE GENOMIC DNA]</scope>
    <source>
        <strain evidence="1 2">H5569</strain>
        <plasmid evidence="2">Plasmid unnamed 1</plasmid>
    </source>
</reference>
<organism evidence="1 2">
    <name type="scientific">Haematospirillum jordaniae</name>
    <dbReference type="NCBI Taxonomy" id="1549855"/>
    <lineage>
        <taxon>Bacteria</taxon>
        <taxon>Pseudomonadati</taxon>
        <taxon>Pseudomonadota</taxon>
        <taxon>Alphaproteobacteria</taxon>
        <taxon>Rhodospirillales</taxon>
        <taxon>Novispirillaceae</taxon>
        <taxon>Haematospirillum</taxon>
    </lineage>
</organism>
<sequence length="138" mass="15188">MLLSLGLFTFSIQTAPFESIKRSTQQRWEEKARIGYTPALQWTGPGSETVTIDGTLARGVSGGPETLDRLREMAATGKAWLLTAGTGENLGPWVIDSVEEGRSHILKNGAPQKVSFSLKLRRYPDDITQLGRLMDSRP</sequence>
<evidence type="ECO:0000313" key="1">
    <source>
        <dbReference type="EMBL" id="AMW35735.1"/>
    </source>
</evidence>
<evidence type="ECO:0000313" key="2">
    <source>
        <dbReference type="Proteomes" id="UP000076066"/>
    </source>
</evidence>